<feature type="region of interest" description="Disordered" evidence="4">
    <location>
        <begin position="134"/>
        <end position="175"/>
    </location>
</feature>
<dbReference type="Pfam" id="PF00172">
    <property type="entry name" value="Zn_clus"/>
    <property type="match status" value="1"/>
</dbReference>
<protein>
    <recommendedName>
        <fullName evidence="5">Zn(2)-C6 fungal-type domain-containing protein</fullName>
    </recommendedName>
</protein>
<dbReference type="CDD" id="cd12148">
    <property type="entry name" value="fungal_TF_MHR"/>
    <property type="match status" value="1"/>
</dbReference>
<reference evidence="6" key="2">
    <citation type="submission" date="2023-06" db="EMBL/GenBank/DDBJ databases">
        <authorList>
            <consortium name="Lawrence Berkeley National Laboratory"/>
            <person name="Haridas S."/>
            <person name="Hensen N."/>
            <person name="Bonometti L."/>
            <person name="Westerberg I."/>
            <person name="Brannstrom I.O."/>
            <person name="Guillou S."/>
            <person name="Cros-Aarteil S."/>
            <person name="Calhoun S."/>
            <person name="Kuo A."/>
            <person name="Mondo S."/>
            <person name="Pangilinan J."/>
            <person name="Riley R."/>
            <person name="LaButti K."/>
            <person name="Andreopoulos B."/>
            <person name="Lipzen A."/>
            <person name="Chen C."/>
            <person name="Yanf M."/>
            <person name="Daum C."/>
            <person name="Ng V."/>
            <person name="Clum A."/>
            <person name="Steindorff A."/>
            <person name="Ohm R."/>
            <person name="Martin F."/>
            <person name="Silar P."/>
            <person name="Natvig D."/>
            <person name="Lalanne C."/>
            <person name="Gautier V."/>
            <person name="Ament-velasquez S.L."/>
            <person name="Kruys A."/>
            <person name="Hutchinson M.I."/>
            <person name="Powell A.J."/>
            <person name="Barry K."/>
            <person name="Miller A.N."/>
            <person name="Grigoriev I.V."/>
            <person name="Debuchy R."/>
            <person name="Gladieux P."/>
            <person name="Thoren M.H."/>
            <person name="Johannesson H."/>
        </authorList>
    </citation>
    <scope>NUCLEOTIDE SEQUENCE</scope>
    <source>
        <strain evidence="6">CBS 232.78</strain>
    </source>
</reference>
<dbReference type="GO" id="GO:0008270">
    <property type="term" value="F:zinc ion binding"/>
    <property type="evidence" value="ECO:0007669"/>
    <property type="project" value="InterPro"/>
</dbReference>
<dbReference type="GO" id="GO:0006351">
    <property type="term" value="P:DNA-templated transcription"/>
    <property type="evidence" value="ECO:0007669"/>
    <property type="project" value="InterPro"/>
</dbReference>
<dbReference type="SUPFAM" id="SSF57701">
    <property type="entry name" value="Zn2/Cys6 DNA-binding domain"/>
    <property type="match status" value="1"/>
</dbReference>
<name>A0AAE0NZQ3_9PEZI</name>
<feature type="domain" description="Zn(2)-C6 fungal-type" evidence="5">
    <location>
        <begin position="64"/>
        <end position="92"/>
    </location>
</feature>
<keyword evidence="7" id="KW-1185">Reference proteome</keyword>
<feature type="region of interest" description="Disordered" evidence="4">
    <location>
        <begin position="706"/>
        <end position="741"/>
    </location>
</feature>
<dbReference type="PANTHER" id="PTHR31001:SF90">
    <property type="entry name" value="CENTROMERE DNA-BINDING PROTEIN COMPLEX CBF3 SUBUNIT B"/>
    <property type="match status" value="1"/>
</dbReference>
<feature type="compositionally biased region" description="Polar residues" evidence="4">
    <location>
        <begin position="144"/>
        <end position="167"/>
    </location>
</feature>
<dbReference type="InterPro" id="IPR050613">
    <property type="entry name" value="Sec_Metabolite_Reg"/>
</dbReference>
<keyword evidence="3" id="KW-0539">Nucleus</keyword>
<evidence type="ECO:0000256" key="1">
    <source>
        <dbReference type="ARBA" id="ARBA00004123"/>
    </source>
</evidence>
<dbReference type="PANTHER" id="PTHR31001">
    <property type="entry name" value="UNCHARACTERIZED TRANSCRIPTIONAL REGULATORY PROTEIN"/>
    <property type="match status" value="1"/>
</dbReference>
<comment type="subcellular location">
    <subcellularLocation>
        <location evidence="1">Nucleus</location>
    </subcellularLocation>
</comment>
<evidence type="ECO:0000259" key="5">
    <source>
        <dbReference type="PROSITE" id="PS50048"/>
    </source>
</evidence>
<dbReference type="GO" id="GO:0003677">
    <property type="term" value="F:DNA binding"/>
    <property type="evidence" value="ECO:0007669"/>
    <property type="project" value="InterPro"/>
</dbReference>
<evidence type="ECO:0000256" key="4">
    <source>
        <dbReference type="SAM" id="MobiDB-lite"/>
    </source>
</evidence>
<accession>A0AAE0NZQ3</accession>
<dbReference type="InterPro" id="IPR007219">
    <property type="entry name" value="XnlR_reg_dom"/>
</dbReference>
<organism evidence="6 7">
    <name type="scientific">Podospora didyma</name>
    <dbReference type="NCBI Taxonomy" id="330526"/>
    <lineage>
        <taxon>Eukaryota</taxon>
        <taxon>Fungi</taxon>
        <taxon>Dikarya</taxon>
        <taxon>Ascomycota</taxon>
        <taxon>Pezizomycotina</taxon>
        <taxon>Sordariomycetes</taxon>
        <taxon>Sordariomycetidae</taxon>
        <taxon>Sordariales</taxon>
        <taxon>Podosporaceae</taxon>
        <taxon>Podospora</taxon>
    </lineage>
</organism>
<feature type="compositionally biased region" description="Basic and acidic residues" evidence="4">
    <location>
        <begin position="591"/>
        <end position="600"/>
    </location>
</feature>
<gene>
    <name evidence="6" type="ORF">B0H63DRAFT_519900</name>
</gene>
<dbReference type="CDD" id="cd00067">
    <property type="entry name" value="GAL4"/>
    <property type="match status" value="1"/>
</dbReference>
<feature type="compositionally biased region" description="Polar residues" evidence="4">
    <location>
        <begin position="29"/>
        <end position="48"/>
    </location>
</feature>
<dbReference type="GO" id="GO:0000981">
    <property type="term" value="F:DNA-binding transcription factor activity, RNA polymerase II-specific"/>
    <property type="evidence" value="ECO:0007669"/>
    <property type="project" value="InterPro"/>
</dbReference>
<keyword evidence="2" id="KW-0479">Metal-binding</keyword>
<evidence type="ECO:0000313" key="6">
    <source>
        <dbReference type="EMBL" id="KAK3390688.1"/>
    </source>
</evidence>
<dbReference type="InterPro" id="IPR001138">
    <property type="entry name" value="Zn2Cys6_DnaBD"/>
</dbReference>
<evidence type="ECO:0000313" key="7">
    <source>
        <dbReference type="Proteomes" id="UP001285441"/>
    </source>
</evidence>
<dbReference type="Pfam" id="PF04082">
    <property type="entry name" value="Fungal_trans"/>
    <property type="match status" value="1"/>
</dbReference>
<proteinExistence type="predicted"/>
<dbReference type="GO" id="GO:0005634">
    <property type="term" value="C:nucleus"/>
    <property type="evidence" value="ECO:0007669"/>
    <property type="project" value="UniProtKB-SubCell"/>
</dbReference>
<feature type="region of interest" description="Disordered" evidence="4">
    <location>
        <begin position="591"/>
        <end position="611"/>
    </location>
</feature>
<comment type="caution">
    <text evidence="6">The sequence shown here is derived from an EMBL/GenBank/DDBJ whole genome shotgun (WGS) entry which is preliminary data.</text>
</comment>
<sequence>MKRQRSSKAPEEGGLQTAAEPARKLARQEAQQSVTLHTPRSSIHSDQSPEPEHAQRLPRQPQTSCGSCRQKKLKCDRGRPCSNCRSRGIKCSGGEGGWGSLPPPAYANSEINSLETSRILERLERLEKIVLRTRRHGDEDGPSDGQSDVSRFNSRAQPSLHSARFSNPPTPAPTRVIEQQMPQPGDVMDYPYAGDCMLTESRDGLMYMIDLPFGESAFNKEEATTRTILMPCQEDAMVLLEHFLCSSFSFLHIVYPPSMRALFPKFYADTDFGFTGHPAGTRTVHAALILGICATSAFSWDKDANGSCPVFKNEQHAARQSGIWLKATMDLLDQARRSPLYACLEEVQANMILSDLLYNMEGCSARSRYVHNNALAVARDISLHLTDHPAQNTKHDAVTSEIKRRVWWHLISTNWLLGMMGGSQDRTYSVHPNHMIVDRPRNINDADLPHMIVKPDEIPTDMTYFILRCRLAELSRKIIDALPLSSSENITDLSGNEILAIATLFEETLQSIPSCFVVGSPLPDGAPPTADVQRRVMHMAIHARRARLFRPFLLLDYRPPANKPLLQFQELCLRSARKVLQLGCSLLRDSIDPSPNDKKPAPGQKHIGPHPLAHRSGTVICHLFMACVVLITDPDMRHKKDTPEVQQQRIALQEAQHLLGLAEKECSVAAGLVKKLLAILNKHRTKRAVEEDNASAESATVYGETISAAQRTPVQGPPTQQQERGGYIHGHSGDQDHHPPLSVVNQEFMFPRHPDELSAAPQYSYGPQAYLPPQPPGVAVPLYKDGDNAAAYGYQQGDNYIDWEAIAASWGDIDQDYACLQVFAEMDAVFAPM</sequence>
<dbReference type="InterPro" id="IPR036864">
    <property type="entry name" value="Zn2-C6_fun-type_DNA-bd_sf"/>
</dbReference>
<dbReference type="EMBL" id="JAULSW010000002">
    <property type="protein sequence ID" value="KAK3390688.1"/>
    <property type="molecule type" value="Genomic_DNA"/>
</dbReference>
<dbReference type="PROSITE" id="PS50048">
    <property type="entry name" value="ZN2_CY6_FUNGAL_2"/>
    <property type="match status" value="1"/>
</dbReference>
<feature type="region of interest" description="Disordered" evidence="4">
    <location>
        <begin position="1"/>
        <end position="83"/>
    </location>
</feature>
<evidence type="ECO:0000256" key="2">
    <source>
        <dbReference type="ARBA" id="ARBA00022723"/>
    </source>
</evidence>
<evidence type="ECO:0000256" key="3">
    <source>
        <dbReference type="ARBA" id="ARBA00023242"/>
    </source>
</evidence>
<dbReference type="PROSITE" id="PS00463">
    <property type="entry name" value="ZN2_CY6_FUNGAL_1"/>
    <property type="match status" value="1"/>
</dbReference>
<feature type="compositionally biased region" description="Polar residues" evidence="4">
    <location>
        <begin position="707"/>
        <end position="723"/>
    </location>
</feature>
<dbReference type="Gene3D" id="4.10.240.10">
    <property type="entry name" value="Zn(2)-C6 fungal-type DNA-binding domain"/>
    <property type="match status" value="1"/>
</dbReference>
<dbReference type="SMART" id="SM00066">
    <property type="entry name" value="GAL4"/>
    <property type="match status" value="1"/>
</dbReference>
<reference evidence="6" key="1">
    <citation type="journal article" date="2023" name="Mol. Phylogenet. Evol.">
        <title>Genome-scale phylogeny and comparative genomics of the fungal order Sordariales.</title>
        <authorList>
            <person name="Hensen N."/>
            <person name="Bonometti L."/>
            <person name="Westerberg I."/>
            <person name="Brannstrom I.O."/>
            <person name="Guillou S."/>
            <person name="Cros-Aarteil S."/>
            <person name="Calhoun S."/>
            <person name="Haridas S."/>
            <person name="Kuo A."/>
            <person name="Mondo S."/>
            <person name="Pangilinan J."/>
            <person name="Riley R."/>
            <person name="LaButti K."/>
            <person name="Andreopoulos B."/>
            <person name="Lipzen A."/>
            <person name="Chen C."/>
            <person name="Yan M."/>
            <person name="Daum C."/>
            <person name="Ng V."/>
            <person name="Clum A."/>
            <person name="Steindorff A."/>
            <person name="Ohm R.A."/>
            <person name="Martin F."/>
            <person name="Silar P."/>
            <person name="Natvig D.O."/>
            <person name="Lalanne C."/>
            <person name="Gautier V."/>
            <person name="Ament-Velasquez S.L."/>
            <person name="Kruys A."/>
            <person name="Hutchinson M.I."/>
            <person name="Powell A.J."/>
            <person name="Barry K."/>
            <person name="Miller A.N."/>
            <person name="Grigoriev I.V."/>
            <person name="Debuchy R."/>
            <person name="Gladieux P."/>
            <person name="Hiltunen Thoren M."/>
            <person name="Johannesson H."/>
        </authorList>
    </citation>
    <scope>NUCLEOTIDE SEQUENCE</scope>
    <source>
        <strain evidence="6">CBS 232.78</strain>
    </source>
</reference>
<dbReference type="Proteomes" id="UP001285441">
    <property type="component" value="Unassembled WGS sequence"/>
</dbReference>
<dbReference type="AlphaFoldDB" id="A0AAE0NZQ3"/>